<dbReference type="GO" id="GO:0008270">
    <property type="term" value="F:zinc ion binding"/>
    <property type="evidence" value="ECO:0007669"/>
    <property type="project" value="InterPro"/>
</dbReference>
<dbReference type="GO" id="GO:0000775">
    <property type="term" value="C:chromosome, centromeric region"/>
    <property type="evidence" value="ECO:0007669"/>
    <property type="project" value="UniProtKB-SubCell"/>
</dbReference>
<evidence type="ECO:0000313" key="12">
    <source>
        <dbReference type="Proteomes" id="UP000436088"/>
    </source>
</evidence>
<keyword evidence="3" id="KW-0489">Methyltransferase</keyword>
<dbReference type="PROSITE" id="PS50868">
    <property type="entry name" value="POST_SET"/>
    <property type="match status" value="1"/>
</dbReference>
<dbReference type="InterPro" id="IPR046341">
    <property type="entry name" value="SET_dom_sf"/>
</dbReference>
<evidence type="ECO:0000256" key="5">
    <source>
        <dbReference type="ARBA" id="ARBA00022691"/>
    </source>
</evidence>
<dbReference type="GO" id="GO:0003690">
    <property type="term" value="F:double-stranded DNA binding"/>
    <property type="evidence" value="ECO:0007669"/>
    <property type="project" value="TreeGrafter"/>
</dbReference>
<name>A0A6A2YHY7_HIBSY</name>
<feature type="domain" description="YDG" evidence="10">
    <location>
        <begin position="129"/>
        <end position="276"/>
    </location>
</feature>
<sequence>MEEGTGINTVLQNLGDKSKVLDVKPLRTLVPQFPAVSNGPPFVCAPPNGPLPSGFSHFFPFSRPQGSHSMPGLNRNEFYPVVLIRSFRAEPPASNGQTVHEHNEMTGTENWLKMCFGGLMLRRKLSQMEDNFEPYSGIIKRSVLKAGNIMMSKGYMAGIDPMPMKGDLEGERVAVSIVSSGGYDDDVEDPDVLVYTGHGGNASGDNEASNQKLVRGNLALERSLYRANEVRVIRVFQDTSYQTSKVYVYDGLYKIQQSWMEKEKSGCNMFKDGLILPDLTSGAESIHVSLVNEVDDEKGPAHFTYLSTIKYLKSFKLGQHSFGCDCREACLAGNSNCCCIKKNRGLHKLASRFTLKFLRRKIGGWGLRSWDPIRAGTFICEYAGEVIDETNTRQDGRDCESNEYVFQTNRVYESFKWNYETELVGEESSDTAEDYDISSPLTISSKNSGNVARHILPMTELTYDYGIPHSNESESNGADYGKKKCSCGSPKCQGYFC</sequence>
<dbReference type="InterPro" id="IPR001214">
    <property type="entry name" value="SET_dom"/>
</dbReference>
<dbReference type="AlphaFoldDB" id="A0A6A2YHY7"/>
<dbReference type="InterPro" id="IPR007728">
    <property type="entry name" value="Pre-SET_dom"/>
</dbReference>
<evidence type="ECO:0000313" key="11">
    <source>
        <dbReference type="EMBL" id="KAE8674634.1"/>
    </source>
</evidence>
<dbReference type="Proteomes" id="UP000436088">
    <property type="component" value="Unassembled WGS sequence"/>
</dbReference>
<keyword evidence="6 7" id="KW-0539">Nucleus</keyword>
<evidence type="ECO:0000259" key="9">
    <source>
        <dbReference type="PROSITE" id="PS50868"/>
    </source>
</evidence>
<reference evidence="11" key="1">
    <citation type="submission" date="2019-09" db="EMBL/GenBank/DDBJ databases">
        <title>Draft genome information of white flower Hibiscus syriacus.</title>
        <authorList>
            <person name="Kim Y.-M."/>
        </authorList>
    </citation>
    <scope>NUCLEOTIDE SEQUENCE [LARGE SCALE GENOMIC DNA]</scope>
    <source>
        <strain evidence="11">YM2019G1</strain>
    </source>
</reference>
<dbReference type="SMART" id="SM00317">
    <property type="entry name" value="SET"/>
    <property type="match status" value="1"/>
</dbReference>
<dbReference type="SMART" id="SM00468">
    <property type="entry name" value="PreSET"/>
    <property type="match status" value="1"/>
</dbReference>
<evidence type="ECO:0000259" key="10">
    <source>
        <dbReference type="PROSITE" id="PS51015"/>
    </source>
</evidence>
<dbReference type="PROSITE" id="PS51015">
    <property type="entry name" value="YDG"/>
    <property type="match status" value="1"/>
</dbReference>
<dbReference type="Pfam" id="PF00856">
    <property type="entry name" value="SET"/>
    <property type="match status" value="1"/>
</dbReference>
<evidence type="ECO:0000256" key="4">
    <source>
        <dbReference type="ARBA" id="ARBA00022679"/>
    </source>
</evidence>
<evidence type="ECO:0000256" key="6">
    <source>
        <dbReference type="ARBA" id="ARBA00023242"/>
    </source>
</evidence>
<dbReference type="SMART" id="SM00466">
    <property type="entry name" value="SRA"/>
    <property type="match status" value="1"/>
</dbReference>
<dbReference type="InterPro" id="IPR051357">
    <property type="entry name" value="H3K9_HMTase_SUVAR3-9"/>
</dbReference>
<gene>
    <name evidence="11" type="ORF">F3Y22_tig00111741pilonHSYRG00050</name>
</gene>
<evidence type="ECO:0000259" key="8">
    <source>
        <dbReference type="PROSITE" id="PS50280"/>
    </source>
</evidence>
<organism evidence="11 12">
    <name type="scientific">Hibiscus syriacus</name>
    <name type="common">Rose of Sharon</name>
    <dbReference type="NCBI Taxonomy" id="106335"/>
    <lineage>
        <taxon>Eukaryota</taxon>
        <taxon>Viridiplantae</taxon>
        <taxon>Streptophyta</taxon>
        <taxon>Embryophyta</taxon>
        <taxon>Tracheophyta</taxon>
        <taxon>Spermatophyta</taxon>
        <taxon>Magnoliopsida</taxon>
        <taxon>eudicotyledons</taxon>
        <taxon>Gunneridae</taxon>
        <taxon>Pentapetalae</taxon>
        <taxon>rosids</taxon>
        <taxon>malvids</taxon>
        <taxon>Malvales</taxon>
        <taxon>Malvaceae</taxon>
        <taxon>Malvoideae</taxon>
        <taxon>Hibiscus</taxon>
    </lineage>
</organism>
<keyword evidence="11" id="KW-0346">Stress response</keyword>
<dbReference type="GO" id="GO:0042054">
    <property type="term" value="F:histone methyltransferase activity"/>
    <property type="evidence" value="ECO:0007669"/>
    <property type="project" value="InterPro"/>
</dbReference>
<evidence type="ECO:0000256" key="7">
    <source>
        <dbReference type="PROSITE-ProRule" id="PRU00358"/>
    </source>
</evidence>
<dbReference type="SUPFAM" id="SSF82199">
    <property type="entry name" value="SET domain"/>
    <property type="match status" value="1"/>
</dbReference>
<comment type="subcellular location">
    <subcellularLocation>
        <location evidence="1">Chromosome</location>
        <location evidence="1">Centromere</location>
    </subcellularLocation>
    <subcellularLocation>
        <location evidence="7">Nucleus</location>
    </subcellularLocation>
</comment>
<dbReference type="EMBL" id="VEPZ02001415">
    <property type="protein sequence ID" value="KAE8674634.1"/>
    <property type="molecule type" value="Genomic_DNA"/>
</dbReference>
<keyword evidence="12" id="KW-1185">Reference proteome</keyword>
<comment type="caution">
    <text evidence="11">The sequence shown here is derived from an EMBL/GenBank/DDBJ whole genome shotgun (WGS) entry which is preliminary data.</text>
</comment>
<keyword evidence="4" id="KW-0808">Transferase</keyword>
<protein>
    <submittedName>
        <fullName evidence="11">Heat shock protein 70 (Hsp 70) family protein isoform 1</fullName>
    </submittedName>
</protein>
<proteinExistence type="predicted"/>
<dbReference type="InterPro" id="IPR003616">
    <property type="entry name" value="Post-SET_dom"/>
</dbReference>
<dbReference type="Gene3D" id="2.30.280.10">
    <property type="entry name" value="SRA-YDG"/>
    <property type="match status" value="1"/>
</dbReference>
<dbReference type="InterPro" id="IPR015947">
    <property type="entry name" value="PUA-like_sf"/>
</dbReference>
<dbReference type="PANTHER" id="PTHR45660">
    <property type="entry name" value="HISTONE-LYSINE N-METHYLTRANSFERASE SETMAR"/>
    <property type="match status" value="1"/>
</dbReference>
<dbReference type="PANTHER" id="PTHR45660:SF73">
    <property type="entry name" value="HISTONE-LYSINE N-METHYLTRANSFERASE, H3 LYSINE-9 SPECIFIC SUVH1"/>
    <property type="match status" value="1"/>
</dbReference>
<keyword evidence="2" id="KW-0158">Chromosome</keyword>
<dbReference type="GO" id="GO:0005634">
    <property type="term" value="C:nucleus"/>
    <property type="evidence" value="ECO:0007669"/>
    <property type="project" value="UniProtKB-SubCell"/>
</dbReference>
<evidence type="ECO:0000256" key="1">
    <source>
        <dbReference type="ARBA" id="ARBA00004584"/>
    </source>
</evidence>
<dbReference type="Pfam" id="PF02182">
    <property type="entry name" value="SAD_SRA"/>
    <property type="match status" value="1"/>
</dbReference>
<dbReference type="Gene3D" id="2.170.270.10">
    <property type="entry name" value="SET domain"/>
    <property type="match status" value="2"/>
</dbReference>
<dbReference type="PROSITE" id="PS50280">
    <property type="entry name" value="SET"/>
    <property type="match status" value="1"/>
</dbReference>
<dbReference type="GO" id="GO:0032259">
    <property type="term" value="P:methylation"/>
    <property type="evidence" value="ECO:0007669"/>
    <property type="project" value="UniProtKB-KW"/>
</dbReference>
<feature type="domain" description="Post-SET" evidence="9">
    <location>
        <begin position="481"/>
        <end position="497"/>
    </location>
</feature>
<dbReference type="Pfam" id="PF05033">
    <property type="entry name" value="Pre-SET"/>
    <property type="match status" value="1"/>
</dbReference>
<dbReference type="InterPro" id="IPR003105">
    <property type="entry name" value="SRA_YDG"/>
</dbReference>
<feature type="domain" description="SET" evidence="8">
    <location>
        <begin position="347"/>
        <end position="466"/>
    </location>
</feature>
<dbReference type="SUPFAM" id="SSF88697">
    <property type="entry name" value="PUA domain-like"/>
    <property type="match status" value="1"/>
</dbReference>
<accession>A0A6A2YHY7</accession>
<evidence type="ECO:0000256" key="3">
    <source>
        <dbReference type="ARBA" id="ARBA00022603"/>
    </source>
</evidence>
<dbReference type="InterPro" id="IPR036987">
    <property type="entry name" value="SRA-YDG_sf"/>
</dbReference>
<keyword evidence="5" id="KW-0949">S-adenosyl-L-methionine</keyword>
<evidence type="ECO:0000256" key="2">
    <source>
        <dbReference type="ARBA" id="ARBA00022454"/>
    </source>
</evidence>